<proteinExistence type="predicted"/>
<dbReference type="InParanoid" id="A0A165CXM0"/>
<keyword evidence="2" id="KW-1185">Reference proteome</keyword>
<feature type="non-terminal residue" evidence="1">
    <location>
        <position position="1"/>
    </location>
</feature>
<protein>
    <submittedName>
        <fullName evidence="1">Uncharacterized protein</fullName>
    </submittedName>
</protein>
<organism evidence="1 2">
    <name type="scientific">Calocera cornea HHB12733</name>
    <dbReference type="NCBI Taxonomy" id="1353952"/>
    <lineage>
        <taxon>Eukaryota</taxon>
        <taxon>Fungi</taxon>
        <taxon>Dikarya</taxon>
        <taxon>Basidiomycota</taxon>
        <taxon>Agaricomycotina</taxon>
        <taxon>Dacrymycetes</taxon>
        <taxon>Dacrymycetales</taxon>
        <taxon>Dacrymycetaceae</taxon>
        <taxon>Calocera</taxon>
    </lineage>
</organism>
<dbReference type="Proteomes" id="UP000076842">
    <property type="component" value="Unassembled WGS sequence"/>
</dbReference>
<accession>A0A165CXM0</accession>
<sequence length="577" mass="64846">PAECQHNLRAATCRDTEQWSLLQASLSPLSTPTMSSPQSSLAQDAEIRILTYMLNRLASRKKVPSVVSRHDLLPAAEMEVFNDCRHLALLFERRSEIMAAMQCQRLEEHECPVFVMAANSQLSKLDDTYPLRHIVPAPAASVQRYLDLIRSPTLRWTDLALDDHQYYDLLLGLLVAPESARLRDSDIDQLIQLWGISHLRQRFENPTKLIGTTLPDFMNEFQSTMGGSLSLELPLASTVQVFVGAFVSHEIKRNPGLARLAHAIHLYETQGYARLTSTNGQAWLGLLVSFLAEAQVNTFGLCDLQKSEATIHDAAERHERSMLCLEALLSGTAAAAPAGTWKPRQVYQHIFGAAEFVHYCQLTELETVLSSDDPPASDLLEVQDMEDGEIHNNILEQPSEALGHSVSSDNDAWPVVRWMDQLLAWRSASRRLRLICKGRGTPPPVWFLIRLDSPEMFPATSRAPPPQERIKKYVSNLLNIASRESSGKVEMSRELKKRLTPSASDISLACHQHCETILLSLRIILKGPWRDIVCQDDCDHFDYRCQILRHLSKRPPSDVFLTALSVSPLYSCLAYPD</sequence>
<evidence type="ECO:0000313" key="2">
    <source>
        <dbReference type="Proteomes" id="UP000076842"/>
    </source>
</evidence>
<dbReference type="AlphaFoldDB" id="A0A165CXM0"/>
<name>A0A165CXM0_9BASI</name>
<gene>
    <name evidence="1" type="ORF">CALCODRAFT_532955</name>
</gene>
<dbReference type="EMBL" id="KV424099">
    <property type="protein sequence ID" value="KZT51617.1"/>
    <property type="molecule type" value="Genomic_DNA"/>
</dbReference>
<evidence type="ECO:0000313" key="1">
    <source>
        <dbReference type="EMBL" id="KZT51617.1"/>
    </source>
</evidence>
<reference evidence="1 2" key="1">
    <citation type="journal article" date="2016" name="Mol. Biol. Evol.">
        <title>Comparative Genomics of Early-Diverging Mushroom-Forming Fungi Provides Insights into the Origins of Lignocellulose Decay Capabilities.</title>
        <authorList>
            <person name="Nagy L.G."/>
            <person name="Riley R."/>
            <person name="Tritt A."/>
            <person name="Adam C."/>
            <person name="Daum C."/>
            <person name="Floudas D."/>
            <person name="Sun H."/>
            <person name="Yadav J.S."/>
            <person name="Pangilinan J."/>
            <person name="Larsson K.H."/>
            <person name="Matsuura K."/>
            <person name="Barry K."/>
            <person name="Labutti K."/>
            <person name="Kuo R."/>
            <person name="Ohm R.A."/>
            <person name="Bhattacharya S.S."/>
            <person name="Shirouzu T."/>
            <person name="Yoshinaga Y."/>
            <person name="Martin F.M."/>
            <person name="Grigoriev I.V."/>
            <person name="Hibbett D.S."/>
        </authorList>
    </citation>
    <scope>NUCLEOTIDE SEQUENCE [LARGE SCALE GENOMIC DNA]</scope>
    <source>
        <strain evidence="1 2">HHB12733</strain>
    </source>
</reference>